<protein>
    <submittedName>
        <fullName evidence="2">QDE-2-interacting protein</fullName>
    </submittedName>
</protein>
<comment type="caution">
    <text evidence="2">The sequence shown here is derived from an EMBL/GenBank/DDBJ whole genome shotgun (WGS) entry which is preliminary data.</text>
</comment>
<dbReference type="Proteomes" id="UP000078397">
    <property type="component" value="Unassembled WGS sequence"/>
</dbReference>
<dbReference type="GO" id="GO:0003676">
    <property type="term" value="F:nucleic acid binding"/>
    <property type="evidence" value="ECO:0007669"/>
    <property type="project" value="InterPro"/>
</dbReference>
<evidence type="ECO:0000313" key="3">
    <source>
        <dbReference type="Proteomes" id="UP000078397"/>
    </source>
</evidence>
<keyword evidence="3" id="KW-1185">Reference proteome</keyword>
<dbReference type="Pfam" id="PF21762">
    <property type="entry name" value="DEDDh_C"/>
    <property type="match status" value="1"/>
</dbReference>
<dbReference type="OrthoDB" id="5953249at2759"/>
<feature type="domain" description="Gfd2/YDR514C-like C-terminal" evidence="1">
    <location>
        <begin position="76"/>
        <end position="220"/>
    </location>
</feature>
<dbReference type="STRING" id="1380566.A0A179FD27"/>
<dbReference type="KEGG" id="pchm:VFPPC_14530"/>
<dbReference type="EMBL" id="LSBJ02000006">
    <property type="protein sequence ID" value="OAQ63191.1"/>
    <property type="molecule type" value="Genomic_DNA"/>
</dbReference>
<dbReference type="GeneID" id="28856292"/>
<name>A0A179FD27_METCM</name>
<evidence type="ECO:0000313" key="2">
    <source>
        <dbReference type="EMBL" id="OAQ63191.1"/>
    </source>
</evidence>
<organism evidence="2 3">
    <name type="scientific">Pochonia chlamydosporia 170</name>
    <dbReference type="NCBI Taxonomy" id="1380566"/>
    <lineage>
        <taxon>Eukaryota</taxon>
        <taxon>Fungi</taxon>
        <taxon>Dikarya</taxon>
        <taxon>Ascomycota</taxon>
        <taxon>Pezizomycotina</taxon>
        <taxon>Sordariomycetes</taxon>
        <taxon>Hypocreomycetidae</taxon>
        <taxon>Hypocreales</taxon>
        <taxon>Clavicipitaceae</taxon>
        <taxon>Pochonia</taxon>
    </lineage>
</organism>
<dbReference type="PANTHER" id="PTHR28083">
    <property type="entry name" value="GOOD FOR FULL DBP5 ACTIVITY PROTEIN 2"/>
    <property type="match status" value="1"/>
</dbReference>
<accession>A0A179FD27</accession>
<dbReference type="InterPro" id="IPR048519">
    <property type="entry name" value="Gfd2/YDR514C-like_C"/>
</dbReference>
<dbReference type="Gene3D" id="3.30.420.10">
    <property type="entry name" value="Ribonuclease H-like superfamily/Ribonuclease H"/>
    <property type="match status" value="1"/>
</dbReference>
<dbReference type="AlphaFoldDB" id="A0A179FD27"/>
<evidence type="ECO:0000259" key="1">
    <source>
        <dbReference type="Pfam" id="PF21762"/>
    </source>
</evidence>
<dbReference type="GO" id="GO:0005634">
    <property type="term" value="C:nucleus"/>
    <property type="evidence" value="ECO:0007669"/>
    <property type="project" value="TreeGrafter"/>
</dbReference>
<dbReference type="InterPro" id="IPR036397">
    <property type="entry name" value="RNaseH_sf"/>
</dbReference>
<dbReference type="InterPro" id="IPR040151">
    <property type="entry name" value="Gfd2/YDR514C-like"/>
</dbReference>
<dbReference type="RefSeq" id="XP_018140771.1">
    <property type="nucleotide sequence ID" value="XM_018292298.1"/>
</dbReference>
<proteinExistence type="predicted"/>
<gene>
    <name evidence="2" type="ORF">VFPPC_14530</name>
</gene>
<dbReference type="PANTHER" id="PTHR28083:SF1">
    <property type="entry name" value="GOOD FOR FULL DBP5 ACTIVITY PROTEIN 2"/>
    <property type="match status" value="1"/>
</dbReference>
<dbReference type="SUPFAM" id="SSF53098">
    <property type="entry name" value="Ribonuclease H-like"/>
    <property type="match status" value="1"/>
</dbReference>
<reference evidence="2 3" key="1">
    <citation type="journal article" date="2016" name="PLoS Pathog.">
        <title>Biosynthesis of antibiotic leucinostatins in bio-control fungus Purpureocillium lilacinum and their inhibition on phytophthora revealed by genome mining.</title>
        <authorList>
            <person name="Wang G."/>
            <person name="Liu Z."/>
            <person name="Lin R."/>
            <person name="Li E."/>
            <person name="Mao Z."/>
            <person name="Ling J."/>
            <person name="Yang Y."/>
            <person name="Yin W.B."/>
            <person name="Xie B."/>
        </authorList>
    </citation>
    <scope>NUCLEOTIDE SEQUENCE [LARGE SCALE GENOMIC DNA]</scope>
    <source>
        <strain evidence="2">170</strain>
    </source>
</reference>
<dbReference type="InterPro" id="IPR012337">
    <property type="entry name" value="RNaseH-like_sf"/>
</dbReference>
<sequence>MPSVPGPHTGILREENLALRYILGYLLETLRQTTYEIPTMAPYLQGTRMLDIMLVSVDVDTGGGYETISPGQSFHIGISVLDTRTLADAQMDPRSAIDSYQFINKWSKPCKSASRSFFFGETELIDLEALPGWLFRLTQGRAYVLVGHGMGEDIKFLNNLDPEMIRRAAYVLDTVKAAQHPLGLYYRYSVEKLLDEFGIGYAKLHVAGNDAHFTLRILLMIAVRDGRIGGASTAEGELFCKLEGIARAEFVFPVLVEKPVPQMREIKVGVKAEGMRRAREVREMGRELPFAACDDEDEGYASDATTLTSVTSVG</sequence>